<accession>A0A1I8Q7L7</accession>
<organism evidence="2 3">
    <name type="scientific">Stomoxys calcitrans</name>
    <name type="common">Stable fly</name>
    <name type="synonym">Conops calcitrans</name>
    <dbReference type="NCBI Taxonomy" id="35570"/>
    <lineage>
        <taxon>Eukaryota</taxon>
        <taxon>Metazoa</taxon>
        <taxon>Ecdysozoa</taxon>
        <taxon>Arthropoda</taxon>
        <taxon>Hexapoda</taxon>
        <taxon>Insecta</taxon>
        <taxon>Pterygota</taxon>
        <taxon>Neoptera</taxon>
        <taxon>Endopterygota</taxon>
        <taxon>Diptera</taxon>
        <taxon>Brachycera</taxon>
        <taxon>Muscomorpha</taxon>
        <taxon>Muscoidea</taxon>
        <taxon>Muscidae</taxon>
        <taxon>Stomoxys</taxon>
    </lineage>
</organism>
<sequence>MRSLLFFAMMATLATVALSRSGFWGHRESGDTLIYSKDIQVSAKTDKIVTKKVSYDPWFSRPRITAVVVTDNFKDSYGAEPTLLRGGVGQKYVNILLTGQMSKGIDSTVKIYGKK</sequence>
<dbReference type="VEuPathDB" id="VectorBase:SCAU014613"/>
<evidence type="ECO:0000313" key="2">
    <source>
        <dbReference type="EnsemblMetazoa" id="SCAU014613-PA"/>
    </source>
</evidence>
<dbReference type="PANTHER" id="PTHR37685">
    <property type="entry name" value="GEO11136P1-RELATED"/>
    <property type="match status" value="1"/>
</dbReference>
<dbReference type="Pfam" id="PF15868">
    <property type="entry name" value="MBF2"/>
    <property type="match status" value="1"/>
</dbReference>
<evidence type="ECO:0000256" key="1">
    <source>
        <dbReference type="SAM" id="SignalP"/>
    </source>
</evidence>
<feature type="chain" id="PRO_5009327860" description="Salivary secreted peptide" evidence="1">
    <location>
        <begin position="20"/>
        <end position="115"/>
    </location>
</feature>
<dbReference type="EnsemblMetazoa" id="SCAU014613-RA">
    <property type="protein sequence ID" value="SCAU014613-PA"/>
    <property type="gene ID" value="SCAU014613"/>
</dbReference>
<name>A0A1I8Q7L7_STOCA</name>
<keyword evidence="3" id="KW-1185">Reference proteome</keyword>
<gene>
    <name evidence="2" type="primary">106089101</name>
</gene>
<reference evidence="2" key="1">
    <citation type="submission" date="2020-05" db="UniProtKB">
        <authorList>
            <consortium name="EnsemblMetazoa"/>
        </authorList>
    </citation>
    <scope>IDENTIFICATION</scope>
    <source>
        <strain evidence="2">USDA</strain>
    </source>
</reference>
<dbReference type="KEGG" id="scac:106089101"/>
<evidence type="ECO:0008006" key="4">
    <source>
        <dbReference type="Google" id="ProtNLM"/>
    </source>
</evidence>
<proteinExistence type="predicted"/>
<dbReference type="OrthoDB" id="8192785at2759"/>
<protein>
    <recommendedName>
        <fullName evidence="4">Salivary secreted peptide</fullName>
    </recommendedName>
</protein>
<evidence type="ECO:0000313" key="3">
    <source>
        <dbReference type="Proteomes" id="UP000095300"/>
    </source>
</evidence>
<dbReference type="PANTHER" id="PTHR37685:SF1">
    <property type="entry name" value="GEO11136P1-RELATED"/>
    <property type="match status" value="1"/>
</dbReference>
<feature type="signal peptide" evidence="1">
    <location>
        <begin position="1"/>
        <end position="19"/>
    </location>
</feature>
<dbReference type="Proteomes" id="UP000095300">
    <property type="component" value="Unassembled WGS sequence"/>
</dbReference>
<dbReference type="AlphaFoldDB" id="A0A1I8Q7L7"/>
<keyword evidence="1" id="KW-0732">Signal</keyword>
<dbReference type="InterPro" id="IPR031734">
    <property type="entry name" value="MBF2"/>
</dbReference>